<proteinExistence type="predicted"/>
<organism evidence="2 3">
    <name type="scientific">Acidilutibacter cellobiosedens</name>
    <dbReference type="NCBI Taxonomy" id="2507161"/>
    <lineage>
        <taxon>Bacteria</taxon>
        <taxon>Bacillati</taxon>
        <taxon>Bacillota</taxon>
        <taxon>Tissierellia</taxon>
        <taxon>Tissierellales</taxon>
        <taxon>Acidilutibacteraceae</taxon>
        <taxon>Acidilutibacter</taxon>
    </lineage>
</organism>
<dbReference type="InterPro" id="IPR019121">
    <property type="entry name" value="CRISPR-assoc_CXXC-CXXC_dom"/>
</dbReference>
<dbReference type="RefSeq" id="WP_071138461.1">
    <property type="nucleotide sequence ID" value="NZ_CP035282.1"/>
</dbReference>
<gene>
    <name evidence="2" type="primary">cas8a1</name>
    <name evidence="2" type="ORF">EQM13_09865</name>
</gene>
<dbReference type="KEGG" id="spoa:EQM13_09865"/>
<evidence type="ECO:0000313" key="3">
    <source>
        <dbReference type="Proteomes" id="UP000287969"/>
    </source>
</evidence>
<dbReference type="NCBIfam" id="TIGR01908">
    <property type="entry name" value="cas_CXXC_CXXC"/>
    <property type="match status" value="1"/>
</dbReference>
<keyword evidence="3" id="KW-1185">Reference proteome</keyword>
<dbReference type="AlphaFoldDB" id="A0A410QCZ2"/>
<protein>
    <submittedName>
        <fullName evidence="2">Type I-B CRISPR-associated protein Cas8b1/Cst1</fullName>
    </submittedName>
</protein>
<reference evidence="3" key="1">
    <citation type="submission" date="2019-01" db="EMBL/GenBank/DDBJ databases">
        <title>Draft genomes of a novel of Sporanaerobacter strains.</title>
        <authorList>
            <person name="Ma S."/>
        </authorList>
    </citation>
    <scope>NUCLEOTIDE SEQUENCE [LARGE SCALE GENOMIC DNA]</scope>
    <source>
        <strain evidence="3">NJN-17</strain>
    </source>
</reference>
<dbReference type="Pfam" id="PF09706">
    <property type="entry name" value="Cas_CXXC_CXXC"/>
    <property type="match status" value="1"/>
</dbReference>
<dbReference type="InterPro" id="IPR010180">
    <property type="entry name" value="CRISPR-assoc_prot_CXXC-CXXC"/>
</dbReference>
<dbReference type="EMBL" id="CP035282">
    <property type="protein sequence ID" value="QAT61877.1"/>
    <property type="molecule type" value="Genomic_DNA"/>
</dbReference>
<dbReference type="OrthoDB" id="5540852at2"/>
<sequence length="557" mass="65408">MSGKIRFYLDDWLFNSGLVGFYNILKKSEDSVVVGKDYLEFEIEVLENFEEKYFNYFISTYEKNLTWYKIISFENTIKYYEEKQFEGFDDKALKTLNKYISDVAKKFIKSNSYLAAFEFLGTKEEMLSLEKQLTPLKVKKNQDLKDIIPDVRNTFDVLKEIINYLNRRDVKKYVAAKNVIYSIINKAWNGICFLNPQTKEKDMYKDYKEYFVKPAMDYFNEDKSKYKYDCFTCDEKIKDMTNDLGFLNAIGFDVKRKASHVWNFNNDISVCPLCKLIYSCVPAGFSYAIDSGIYVNDNFSMSNAIGINSKIKTEVLETTDTNRSLTYRALVESIKEQFTESTKYELADVQVVRYVNEKYRFNILTKNILELIYKCKTELNNLISSGYKEINTYFNIYDIVLDSLFNSQNLYLLMHKMLLYKLTDYNNCYFYGKQINSVMKINYNFMRRLGYMEKVKNYIVDKGRDEGKNLRLGYGKNTDKLSGISYRLLNALKVNDVDMFMDTVLNCYLYVKKSVPPILLEVLKDEDAFKTVGYAFTSGLIEGQDNIKNMEVGKDDK</sequence>
<evidence type="ECO:0000313" key="2">
    <source>
        <dbReference type="EMBL" id="QAT61877.1"/>
    </source>
</evidence>
<feature type="domain" description="CRISPR-associated protein CXXC-CXXC" evidence="1">
    <location>
        <begin position="224"/>
        <end position="285"/>
    </location>
</feature>
<accession>A0A410QCZ2</accession>
<dbReference type="Proteomes" id="UP000287969">
    <property type="component" value="Chromosome"/>
</dbReference>
<evidence type="ECO:0000259" key="1">
    <source>
        <dbReference type="Pfam" id="PF09706"/>
    </source>
</evidence>
<name>A0A410QCZ2_9FIRM</name>
<dbReference type="CDD" id="cd09754">
    <property type="entry name" value="Cas8a1_I-A"/>
    <property type="match status" value="1"/>
</dbReference>